<dbReference type="SMART" id="SM00490">
    <property type="entry name" value="HELICc"/>
    <property type="match status" value="1"/>
</dbReference>
<dbReference type="InterPro" id="IPR048333">
    <property type="entry name" value="HA2_WH"/>
</dbReference>
<dbReference type="InterPro" id="IPR011545">
    <property type="entry name" value="DEAD/DEAH_box_helicase_dom"/>
</dbReference>
<feature type="region of interest" description="Disordered" evidence="8">
    <location>
        <begin position="1"/>
        <end position="74"/>
    </location>
</feature>
<gene>
    <name evidence="11" type="ORF">JTE90_025148</name>
</gene>
<dbReference type="Pfam" id="PF00270">
    <property type="entry name" value="DEAD"/>
    <property type="match status" value="1"/>
</dbReference>
<evidence type="ECO:0000256" key="3">
    <source>
        <dbReference type="ARBA" id="ARBA00022741"/>
    </source>
</evidence>
<keyword evidence="3" id="KW-0547">Nucleotide-binding</keyword>
<dbReference type="PANTHER" id="PTHR18934:SF99">
    <property type="entry name" value="ATP-DEPENDENT RNA HELICASE DHX37-RELATED"/>
    <property type="match status" value="1"/>
</dbReference>
<reference evidence="11 12" key="1">
    <citation type="journal article" date="2022" name="Nat. Ecol. Evol.">
        <title>A masculinizing supergene underlies an exaggerated male reproductive morph in a spider.</title>
        <authorList>
            <person name="Hendrickx F."/>
            <person name="De Corte Z."/>
            <person name="Sonet G."/>
            <person name="Van Belleghem S.M."/>
            <person name="Kostlbacher S."/>
            <person name="Vangestel C."/>
        </authorList>
    </citation>
    <scope>NUCLEOTIDE SEQUENCE [LARGE SCALE GENOMIC DNA]</scope>
    <source>
        <strain evidence="11">W744_W776</strain>
    </source>
</reference>
<evidence type="ECO:0000256" key="2">
    <source>
        <dbReference type="ARBA" id="ARBA00012552"/>
    </source>
</evidence>
<dbReference type="InterPro" id="IPR002464">
    <property type="entry name" value="DNA/RNA_helicase_DEAH_CS"/>
</dbReference>
<dbReference type="InterPro" id="IPR011709">
    <property type="entry name" value="DEAD-box_helicase_OB_fold"/>
</dbReference>
<feature type="compositionally biased region" description="Basic and acidic residues" evidence="8">
    <location>
        <begin position="24"/>
        <end position="41"/>
    </location>
</feature>
<evidence type="ECO:0000256" key="8">
    <source>
        <dbReference type="SAM" id="MobiDB-lite"/>
    </source>
</evidence>
<proteinExistence type="inferred from homology"/>
<dbReference type="CDD" id="cd18791">
    <property type="entry name" value="SF2_C_RHA"/>
    <property type="match status" value="1"/>
</dbReference>
<sequence length="1134" mass="128639">MGRSRKRFNEKGRTNGVQNSSNPEKVDIEVNLDTAKDKYDESNPLVLSAKKKKQARTPDKPESKKKKLTKKERKKLEQVLERKKKKINIQGTSRVQHSAYCIWMKRQVISFPCEECAAEELADNTTSKKRIKVSNIKGINKKQNQLSEQESESEESSSGSDLSEAEQEANASTPAETADEPIAEEVAATKKEETVEKVEVPKVEETVAKRDEIERIPSVFVALDRKPEIQATREALPIYCEEQRIVEAIKENMVVIIHGETGSGKTTQVPQFLYEAGFTQNGKTIGITEPRRIAAMTMAARVGNEMNAPQKVSYHIRYKKTVGKDTEIKFMTDGVLLKEMQHDFLLSRYSAVIIDEAHERSVNSDVLIGLLSRVIKKREKDKNPLKLIIMSATMRVEDFIDNTRLFQIQPVLISVDSRQHRVQIHFDIHTPEDYVSASYNKVCKIHRQLPPGAILVFLTGEKEVQNLCKILRQTFPFKAKPDPKKPDVDSEKDETGESPAVDKSRRKKKKLPQESDFCDMAFDLDNFAVEPLDTEDQQHQLSDTEDDCNLLGGLRSLNSSKEGDMPLHVLPLYAILPYEEQQKVFLPPPTGSRLCVVATNVAETSITIPGLKYVVDSGKVKTKEYKSKGGGISKFEIGWCSQASANQRAGRCGRTEGGHCYRLYSSAVFENDFPKYSKPEILRTPVDDVVLHLKALGIERVVGFPFPTPPDTDALKQAEKRLVSLGALQNVHKSQSYKEFEKWEYSAKVTPLGIEMSRLPLSPRYAKMLLLALKHGCVRHIVAIVSSLTVPDIFLRTSVSTTNDEGEEETQVVQEGFKKIGAGVGNSQLLGDVMVLLRTAALYEQSKNKGKFCVKYCIAKKSMEEIQKMSWQLIREMNRNFPDFAIPLDAEITPPDDKLVATIRKILAACLMDRVAKKIPREDTKDEKSLKNAYRCLDSEDPVFIHPASTMFQRLPEYVVYTDIIESSKLYMKGVVEIDAEWLPELALSSCDLSPPLEEPPPSYSSEKDKIYCCSGGTFGPWQWDLPIVRVEMPKGPLRYKWFCRFFLEGEICPTLAQYVPCLLSPPDTMLKSWASSIPKTRYLLQAVISQEVDSRESLRKVWKKDPKYLLREYWEWLRDDKHLEVELQWPPKL</sequence>
<comment type="catalytic activity">
    <reaction evidence="7">
        <text>ATP + H2O = ADP + phosphate + H(+)</text>
        <dbReference type="Rhea" id="RHEA:13065"/>
        <dbReference type="ChEBI" id="CHEBI:15377"/>
        <dbReference type="ChEBI" id="CHEBI:15378"/>
        <dbReference type="ChEBI" id="CHEBI:30616"/>
        <dbReference type="ChEBI" id="CHEBI:43474"/>
        <dbReference type="ChEBI" id="CHEBI:456216"/>
        <dbReference type="EC" id="3.6.4.13"/>
    </reaction>
</comment>
<dbReference type="GO" id="GO:0000462">
    <property type="term" value="P:maturation of SSU-rRNA from tricistronic rRNA transcript (SSU-rRNA, 5.8S rRNA, LSU-rRNA)"/>
    <property type="evidence" value="ECO:0007669"/>
    <property type="project" value="TreeGrafter"/>
</dbReference>
<dbReference type="EC" id="3.6.4.13" evidence="2"/>
<feature type="compositionally biased region" description="Basic residues" evidence="8">
    <location>
        <begin position="63"/>
        <end position="73"/>
    </location>
</feature>
<dbReference type="Gene3D" id="1.20.120.1080">
    <property type="match status" value="1"/>
</dbReference>
<dbReference type="GO" id="GO:0005524">
    <property type="term" value="F:ATP binding"/>
    <property type="evidence" value="ECO:0007669"/>
    <property type="project" value="UniProtKB-KW"/>
</dbReference>
<evidence type="ECO:0000256" key="4">
    <source>
        <dbReference type="ARBA" id="ARBA00022801"/>
    </source>
</evidence>
<protein>
    <recommendedName>
        <fullName evidence="2">RNA helicase</fullName>
        <ecNumber evidence="2">3.6.4.13</ecNumber>
    </recommendedName>
</protein>
<name>A0AAV6UIY6_9ARAC</name>
<dbReference type="InterPro" id="IPR056371">
    <property type="entry name" value="DHX37-like_C"/>
</dbReference>
<dbReference type="InterPro" id="IPR014001">
    <property type="entry name" value="Helicase_ATP-bd"/>
</dbReference>
<dbReference type="GO" id="GO:0003724">
    <property type="term" value="F:RNA helicase activity"/>
    <property type="evidence" value="ECO:0007669"/>
    <property type="project" value="UniProtKB-EC"/>
</dbReference>
<dbReference type="GO" id="GO:0003723">
    <property type="term" value="F:RNA binding"/>
    <property type="evidence" value="ECO:0007669"/>
    <property type="project" value="TreeGrafter"/>
</dbReference>
<dbReference type="Pfam" id="PF00271">
    <property type="entry name" value="Helicase_C"/>
    <property type="match status" value="1"/>
</dbReference>
<dbReference type="Pfam" id="PF21010">
    <property type="entry name" value="HA2_C"/>
    <property type="match status" value="1"/>
</dbReference>
<evidence type="ECO:0000256" key="5">
    <source>
        <dbReference type="ARBA" id="ARBA00022806"/>
    </source>
</evidence>
<feature type="region of interest" description="Disordered" evidence="8">
    <location>
        <begin position="141"/>
        <end position="181"/>
    </location>
</feature>
<dbReference type="Gene3D" id="3.40.50.300">
    <property type="entry name" value="P-loop containing nucleotide triphosphate hydrolases"/>
    <property type="match status" value="3"/>
</dbReference>
<feature type="domain" description="Helicase C-terminal" evidence="10">
    <location>
        <begin position="523"/>
        <end position="697"/>
    </location>
</feature>
<dbReference type="Proteomes" id="UP000827092">
    <property type="component" value="Unassembled WGS sequence"/>
</dbReference>
<keyword evidence="6" id="KW-0067">ATP-binding</keyword>
<evidence type="ECO:0000313" key="12">
    <source>
        <dbReference type="Proteomes" id="UP000827092"/>
    </source>
</evidence>
<dbReference type="AlphaFoldDB" id="A0AAV6UIY6"/>
<dbReference type="PANTHER" id="PTHR18934">
    <property type="entry name" value="ATP-DEPENDENT RNA HELICASE"/>
    <property type="match status" value="1"/>
</dbReference>
<dbReference type="InterPro" id="IPR001650">
    <property type="entry name" value="Helicase_C-like"/>
</dbReference>
<evidence type="ECO:0000259" key="10">
    <source>
        <dbReference type="PROSITE" id="PS51194"/>
    </source>
</evidence>
<organism evidence="11 12">
    <name type="scientific">Oedothorax gibbosus</name>
    <dbReference type="NCBI Taxonomy" id="931172"/>
    <lineage>
        <taxon>Eukaryota</taxon>
        <taxon>Metazoa</taxon>
        <taxon>Ecdysozoa</taxon>
        <taxon>Arthropoda</taxon>
        <taxon>Chelicerata</taxon>
        <taxon>Arachnida</taxon>
        <taxon>Araneae</taxon>
        <taxon>Araneomorphae</taxon>
        <taxon>Entelegynae</taxon>
        <taxon>Araneoidea</taxon>
        <taxon>Linyphiidae</taxon>
        <taxon>Erigoninae</taxon>
        <taxon>Oedothorax</taxon>
    </lineage>
</organism>
<keyword evidence="4" id="KW-0378">Hydrolase</keyword>
<dbReference type="GO" id="GO:0005730">
    <property type="term" value="C:nucleolus"/>
    <property type="evidence" value="ECO:0007669"/>
    <property type="project" value="TreeGrafter"/>
</dbReference>
<dbReference type="Pfam" id="PF23362">
    <property type="entry name" value="DHX37_C"/>
    <property type="match status" value="1"/>
</dbReference>
<accession>A0AAV6UIY6</accession>
<evidence type="ECO:0000256" key="7">
    <source>
        <dbReference type="ARBA" id="ARBA00047984"/>
    </source>
</evidence>
<comment type="caution">
    <text evidence="11">The sequence shown here is derived from an EMBL/GenBank/DDBJ whole genome shotgun (WGS) entry which is preliminary data.</text>
</comment>
<dbReference type="SMART" id="SM00487">
    <property type="entry name" value="DEXDc"/>
    <property type="match status" value="1"/>
</dbReference>
<dbReference type="Pfam" id="PF04408">
    <property type="entry name" value="WHD_HA2"/>
    <property type="match status" value="1"/>
</dbReference>
<dbReference type="PROSITE" id="PS00690">
    <property type="entry name" value="DEAH_ATP_HELICASE"/>
    <property type="match status" value="1"/>
</dbReference>
<keyword evidence="5" id="KW-0347">Helicase</keyword>
<evidence type="ECO:0000259" key="9">
    <source>
        <dbReference type="PROSITE" id="PS51192"/>
    </source>
</evidence>
<evidence type="ECO:0000313" key="11">
    <source>
        <dbReference type="EMBL" id="KAG8183596.1"/>
    </source>
</evidence>
<evidence type="ECO:0000256" key="6">
    <source>
        <dbReference type="ARBA" id="ARBA00022840"/>
    </source>
</evidence>
<dbReference type="InterPro" id="IPR007502">
    <property type="entry name" value="Helicase-assoc_dom"/>
</dbReference>
<dbReference type="PROSITE" id="PS51192">
    <property type="entry name" value="HELICASE_ATP_BIND_1"/>
    <property type="match status" value="1"/>
</dbReference>
<keyword evidence="12" id="KW-1185">Reference proteome</keyword>
<dbReference type="SMART" id="SM00847">
    <property type="entry name" value="HA2"/>
    <property type="match status" value="1"/>
</dbReference>
<dbReference type="EMBL" id="JAFNEN010000413">
    <property type="protein sequence ID" value="KAG8183596.1"/>
    <property type="molecule type" value="Genomic_DNA"/>
</dbReference>
<comment type="similarity">
    <text evidence="1">Belongs to the DEAD box helicase family. DEAH subfamily.</text>
</comment>
<feature type="region of interest" description="Disordered" evidence="8">
    <location>
        <begin position="479"/>
        <end position="509"/>
    </location>
</feature>
<dbReference type="FunFam" id="3.40.50.300:FF:000637">
    <property type="entry name" value="ATP-dependent RNA helicase DHX37/DHR1"/>
    <property type="match status" value="1"/>
</dbReference>
<dbReference type="InterPro" id="IPR027417">
    <property type="entry name" value="P-loop_NTPase"/>
</dbReference>
<evidence type="ECO:0000256" key="1">
    <source>
        <dbReference type="ARBA" id="ARBA00008792"/>
    </source>
</evidence>
<dbReference type="SUPFAM" id="SSF52540">
    <property type="entry name" value="P-loop containing nucleoside triphosphate hydrolases"/>
    <property type="match status" value="1"/>
</dbReference>
<feature type="domain" description="Helicase ATP-binding" evidence="9">
    <location>
        <begin position="246"/>
        <end position="412"/>
    </location>
</feature>
<dbReference type="Pfam" id="PF07717">
    <property type="entry name" value="OB_NTP_bind"/>
    <property type="match status" value="1"/>
</dbReference>
<dbReference type="PROSITE" id="PS51194">
    <property type="entry name" value="HELICASE_CTER"/>
    <property type="match status" value="1"/>
</dbReference>
<feature type="compositionally biased region" description="Basic and acidic residues" evidence="8">
    <location>
        <begin position="479"/>
        <end position="503"/>
    </location>
</feature>
<dbReference type="GO" id="GO:0016787">
    <property type="term" value="F:hydrolase activity"/>
    <property type="evidence" value="ECO:0007669"/>
    <property type="project" value="UniProtKB-KW"/>
</dbReference>